<dbReference type="AlphaFoldDB" id="A0ABD0KCT8"/>
<feature type="region of interest" description="Disordered" evidence="1">
    <location>
        <begin position="99"/>
        <end position="119"/>
    </location>
</feature>
<feature type="non-terminal residue" evidence="2">
    <location>
        <position position="1"/>
    </location>
</feature>
<evidence type="ECO:0000313" key="2">
    <source>
        <dbReference type="EMBL" id="KAK7484791.1"/>
    </source>
</evidence>
<reference evidence="2 3" key="1">
    <citation type="journal article" date="2023" name="Sci. Data">
        <title>Genome assembly of the Korean intertidal mud-creeper Batillaria attramentaria.</title>
        <authorList>
            <person name="Patra A.K."/>
            <person name="Ho P.T."/>
            <person name="Jun S."/>
            <person name="Lee S.J."/>
            <person name="Kim Y."/>
            <person name="Won Y.J."/>
        </authorList>
    </citation>
    <scope>NUCLEOTIDE SEQUENCE [LARGE SCALE GENOMIC DNA]</scope>
    <source>
        <strain evidence="2">Wonlab-2016</strain>
    </source>
</reference>
<sequence>NALMILKKEIDSLEAFSRRNNLNVFGICESTNEDYSACAQNIVDVLNEHSVRRTWSTNDVERAHRVGKDKNKHPRPLIVRFGRWGNKMAVVQDADLKQSLKGKGCQSSSRPYQTSESRN</sequence>
<keyword evidence="3" id="KW-1185">Reference proteome</keyword>
<name>A0ABD0KCT8_9CAEN</name>
<proteinExistence type="predicted"/>
<gene>
    <name evidence="2" type="ORF">BaRGS_00023965</name>
</gene>
<feature type="compositionally biased region" description="Polar residues" evidence="1">
    <location>
        <begin position="105"/>
        <end position="119"/>
    </location>
</feature>
<dbReference type="Gene3D" id="3.30.70.1820">
    <property type="entry name" value="L1 transposable element, RRM domain"/>
    <property type="match status" value="1"/>
</dbReference>
<accession>A0ABD0KCT8</accession>
<dbReference type="EMBL" id="JACVVK020000204">
    <property type="protein sequence ID" value="KAK7484791.1"/>
    <property type="molecule type" value="Genomic_DNA"/>
</dbReference>
<evidence type="ECO:0000256" key="1">
    <source>
        <dbReference type="SAM" id="MobiDB-lite"/>
    </source>
</evidence>
<evidence type="ECO:0000313" key="3">
    <source>
        <dbReference type="Proteomes" id="UP001519460"/>
    </source>
</evidence>
<comment type="caution">
    <text evidence="2">The sequence shown here is derived from an EMBL/GenBank/DDBJ whole genome shotgun (WGS) entry which is preliminary data.</text>
</comment>
<dbReference type="Proteomes" id="UP001519460">
    <property type="component" value="Unassembled WGS sequence"/>
</dbReference>
<organism evidence="2 3">
    <name type="scientific">Batillaria attramentaria</name>
    <dbReference type="NCBI Taxonomy" id="370345"/>
    <lineage>
        <taxon>Eukaryota</taxon>
        <taxon>Metazoa</taxon>
        <taxon>Spiralia</taxon>
        <taxon>Lophotrochozoa</taxon>
        <taxon>Mollusca</taxon>
        <taxon>Gastropoda</taxon>
        <taxon>Caenogastropoda</taxon>
        <taxon>Sorbeoconcha</taxon>
        <taxon>Cerithioidea</taxon>
        <taxon>Batillariidae</taxon>
        <taxon>Batillaria</taxon>
    </lineage>
</organism>
<protein>
    <submittedName>
        <fullName evidence="2">Uncharacterized protein</fullName>
    </submittedName>
</protein>